<evidence type="ECO:0000313" key="13">
    <source>
        <dbReference type="EMBL" id="KAL2060043.1"/>
    </source>
</evidence>
<dbReference type="SUPFAM" id="SSF48264">
    <property type="entry name" value="Cytochrome P450"/>
    <property type="match status" value="1"/>
</dbReference>
<dbReference type="InterPro" id="IPR050121">
    <property type="entry name" value="Cytochrome_P450_monoxygenase"/>
</dbReference>
<feature type="transmembrane region" description="Helical" evidence="11">
    <location>
        <begin position="620"/>
        <end position="640"/>
    </location>
</feature>
<dbReference type="PROSITE" id="PS50011">
    <property type="entry name" value="PROTEIN_KINASE_DOM"/>
    <property type="match status" value="1"/>
</dbReference>
<dbReference type="SMART" id="SM00220">
    <property type="entry name" value="S_TKc"/>
    <property type="match status" value="1"/>
</dbReference>
<keyword evidence="3" id="KW-0479">Metal-binding</keyword>
<comment type="caution">
    <text evidence="13">The sequence shown here is derived from an EMBL/GenBank/DDBJ whole genome shotgun (WGS) entry which is preliminary data.</text>
</comment>
<dbReference type="PROSITE" id="PS00107">
    <property type="entry name" value="PROTEIN_KINASE_ATP"/>
    <property type="match status" value="1"/>
</dbReference>
<dbReference type="Pfam" id="PF00067">
    <property type="entry name" value="p450"/>
    <property type="match status" value="1"/>
</dbReference>
<evidence type="ECO:0000256" key="2">
    <source>
        <dbReference type="ARBA" id="ARBA00010617"/>
    </source>
</evidence>
<dbReference type="InterPro" id="IPR000719">
    <property type="entry name" value="Prot_kinase_dom"/>
</dbReference>
<sequence>MSNDDSPSDLEQYNDWLIYNDPTGDVQPATRAQYEATYRKHPYARPAPRQPPARPARAPVRPIGPQVSPTSTEVEAETTKLMKFLDKHGNPPKRLEPEERQGNLKNWKGTKILGEGSYGLIGLFQYDPDTDDPPPEETKVVVKQASQKDEDFVNERNVLIQCRDQAISQHIVRNLPDGEDAKHLVFEYCQGDLSGLLGKRIHRNLPFKEITLWRIFECLVDACSVLEFGAEHEMSNQPSVTEALITPIPDWEVIVHFDLKPANVLLGNRTRAHRETPVCKIADFGHAIHLSFLQGLPPEGEESHEKMLEQFTPRWDSSDWDQTGIAGVYGPATNIWGIGIIMYQLACLDSNPPSHMYPFTPDYEINGAPPKGDTYGQAIGAEDYSDALKHMILECLYERPANRCLIKDMKYVISKKLDAYFDQGDFEGDTWADLELPGPGPAAAVPSAGESGGPAPVLPPDPALVMAAAVDAAVLALTEEDVLTAAIAALPVGAALTAAMAALPVGAALTAAVLALPPGPAAALAAAMAGAGLLGPPVPAPAPPPAGPAPVFLQTCQYIYPLGHQKAGTQCRLRRIQAGGPRIRCGIHSDPLLNRELNWVRPAYAWGRYLYRRKDRTEPVITMAIPILGIILSGLIALLLSGCGVAAHRLFFGPLANFPGPKLAALTGWYETYFDCLKKGRYWVEIERMHQQYGPIVRISPWELHVNDPKWNEPYKITSRVDKYHRYYKFVGSSDAAFGTADHDLHRIRRKAQQGYFTLEEVTKFDSQLHSICNKLRSRLEEFKGTGQPVNLSNAFRSLATDTVTEYCFNKSYNLLDQSDFAASFQKAIRDFPEIGIWHRHFGLILDIFEAMPRWLVAFINPAGVSVLDFFNDIVDGTNSIVNSHTFSDEKAAKPNVIHKMLESPDLSEADKAAWRLALEARTFVGAGTETTGNTLTVTTFHLLNNPEMSGRLKKEIQQAQRNSTKPLGFQELQRLPYLSSVVLEGLRLSSSVAGRLPRINTREAIRYEQHSIPAGTPVSMTQKLTHDNPTIFPEPRGFQPERWIDTAERKRLERFLQPFGRGSRACLGIHLAYAELYLTLAMAFGDFDLNLFDTRREDIEQVHDFFSPFPESVKGLRVLVE</sequence>
<reference evidence="13 14" key="1">
    <citation type="journal article" date="2024" name="Commun. Biol.">
        <title>Comparative genomic analysis of thermophilic fungi reveals convergent evolutionary adaptations and gene losses.</title>
        <authorList>
            <person name="Steindorff A.S."/>
            <person name="Aguilar-Pontes M.V."/>
            <person name="Robinson A.J."/>
            <person name="Andreopoulos B."/>
            <person name="LaButti K."/>
            <person name="Kuo A."/>
            <person name="Mondo S."/>
            <person name="Riley R."/>
            <person name="Otillar R."/>
            <person name="Haridas S."/>
            <person name="Lipzen A."/>
            <person name="Grimwood J."/>
            <person name="Schmutz J."/>
            <person name="Clum A."/>
            <person name="Reid I.D."/>
            <person name="Moisan M.C."/>
            <person name="Butler G."/>
            <person name="Nguyen T.T.M."/>
            <person name="Dewar K."/>
            <person name="Conant G."/>
            <person name="Drula E."/>
            <person name="Henrissat B."/>
            <person name="Hansel C."/>
            <person name="Singer S."/>
            <person name="Hutchinson M.I."/>
            <person name="de Vries R.P."/>
            <person name="Natvig D.O."/>
            <person name="Powell A.J."/>
            <person name="Tsang A."/>
            <person name="Grigoriev I.V."/>
        </authorList>
    </citation>
    <scope>NUCLEOTIDE SEQUENCE [LARGE SCALE GENOMIC DNA]</scope>
    <source>
        <strain evidence="13 14">CBS 494.80</strain>
    </source>
</reference>
<dbReference type="InterPro" id="IPR002401">
    <property type="entry name" value="Cyt_P450_E_grp-I"/>
</dbReference>
<dbReference type="InterPro" id="IPR017441">
    <property type="entry name" value="Protein_kinase_ATP_BS"/>
</dbReference>
<evidence type="ECO:0000256" key="7">
    <source>
        <dbReference type="ARBA" id="ARBA00023004"/>
    </source>
</evidence>
<keyword evidence="6" id="KW-0560">Oxidoreductase</keyword>
<name>A0ABR4BQP3_9HELO</name>
<dbReference type="InterPro" id="IPR017972">
    <property type="entry name" value="Cyt_P450_CS"/>
</dbReference>
<dbReference type="PRINTS" id="PR00463">
    <property type="entry name" value="EP450I"/>
</dbReference>
<dbReference type="Pfam" id="PF00069">
    <property type="entry name" value="Pkinase"/>
    <property type="match status" value="1"/>
</dbReference>
<evidence type="ECO:0000256" key="11">
    <source>
        <dbReference type="SAM" id="Phobius"/>
    </source>
</evidence>
<dbReference type="InterPro" id="IPR036396">
    <property type="entry name" value="Cyt_P450_sf"/>
</dbReference>
<evidence type="ECO:0000313" key="14">
    <source>
        <dbReference type="Proteomes" id="UP001595075"/>
    </source>
</evidence>
<dbReference type="Proteomes" id="UP001595075">
    <property type="component" value="Unassembled WGS sequence"/>
</dbReference>
<protein>
    <recommendedName>
        <fullName evidence="12">Protein kinase domain-containing protein</fullName>
    </recommendedName>
</protein>
<dbReference type="PROSITE" id="PS00108">
    <property type="entry name" value="PROTEIN_KINASE_ST"/>
    <property type="match status" value="1"/>
</dbReference>
<keyword evidence="5 9" id="KW-0067">ATP-binding</keyword>
<feature type="domain" description="Protein kinase" evidence="12">
    <location>
        <begin position="107"/>
        <end position="421"/>
    </location>
</feature>
<dbReference type="InterPro" id="IPR008271">
    <property type="entry name" value="Ser/Thr_kinase_AS"/>
</dbReference>
<dbReference type="Gene3D" id="1.10.510.10">
    <property type="entry name" value="Transferase(Phosphotransferase) domain 1"/>
    <property type="match status" value="1"/>
</dbReference>
<gene>
    <name evidence="13" type="ORF">VTL71DRAFT_9865</name>
</gene>
<dbReference type="PANTHER" id="PTHR24305">
    <property type="entry name" value="CYTOCHROME P450"/>
    <property type="match status" value="1"/>
</dbReference>
<evidence type="ECO:0000256" key="3">
    <source>
        <dbReference type="ARBA" id="ARBA00022723"/>
    </source>
</evidence>
<dbReference type="CDD" id="cd11062">
    <property type="entry name" value="CYP58-like"/>
    <property type="match status" value="1"/>
</dbReference>
<dbReference type="InterPro" id="IPR011009">
    <property type="entry name" value="Kinase-like_dom_sf"/>
</dbReference>
<dbReference type="SUPFAM" id="SSF56112">
    <property type="entry name" value="Protein kinase-like (PK-like)"/>
    <property type="match status" value="1"/>
</dbReference>
<feature type="binding site" evidence="9">
    <location>
        <position position="143"/>
    </location>
    <ligand>
        <name>ATP</name>
        <dbReference type="ChEBI" id="CHEBI:30616"/>
    </ligand>
</feature>
<organism evidence="13 14">
    <name type="scientific">Oculimacula yallundae</name>
    <dbReference type="NCBI Taxonomy" id="86028"/>
    <lineage>
        <taxon>Eukaryota</taxon>
        <taxon>Fungi</taxon>
        <taxon>Dikarya</taxon>
        <taxon>Ascomycota</taxon>
        <taxon>Pezizomycotina</taxon>
        <taxon>Leotiomycetes</taxon>
        <taxon>Helotiales</taxon>
        <taxon>Ploettnerulaceae</taxon>
        <taxon>Oculimacula</taxon>
    </lineage>
</organism>
<proteinExistence type="inferred from homology"/>
<evidence type="ECO:0000256" key="10">
    <source>
        <dbReference type="SAM" id="MobiDB-lite"/>
    </source>
</evidence>
<dbReference type="EMBL" id="JAZHXI010000024">
    <property type="protein sequence ID" value="KAL2060043.1"/>
    <property type="molecule type" value="Genomic_DNA"/>
</dbReference>
<keyword evidence="11" id="KW-1133">Transmembrane helix</keyword>
<keyword evidence="11" id="KW-0812">Transmembrane</keyword>
<evidence type="ECO:0000259" key="12">
    <source>
        <dbReference type="PROSITE" id="PS50011"/>
    </source>
</evidence>
<keyword evidence="8" id="KW-0503">Monooxygenase</keyword>
<evidence type="ECO:0000256" key="8">
    <source>
        <dbReference type="ARBA" id="ARBA00023033"/>
    </source>
</evidence>
<feature type="transmembrane region" description="Helical" evidence="11">
    <location>
        <begin position="492"/>
        <end position="516"/>
    </location>
</feature>
<keyword evidence="11" id="KW-0472">Membrane</keyword>
<accession>A0ABR4BQP3</accession>
<evidence type="ECO:0000256" key="9">
    <source>
        <dbReference type="PROSITE-ProRule" id="PRU10141"/>
    </source>
</evidence>
<comment type="similarity">
    <text evidence="2">Belongs to the cytochrome P450 family.</text>
</comment>
<evidence type="ECO:0000256" key="6">
    <source>
        <dbReference type="ARBA" id="ARBA00023002"/>
    </source>
</evidence>
<dbReference type="PROSITE" id="PS00086">
    <property type="entry name" value="CYTOCHROME_P450"/>
    <property type="match status" value="1"/>
</dbReference>
<keyword evidence="4 9" id="KW-0547">Nucleotide-binding</keyword>
<evidence type="ECO:0000256" key="1">
    <source>
        <dbReference type="ARBA" id="ARBA00001971"/>
    </source>
</evidence>
<evidence type="ECO:0000256" key="5">
    <source>
        <dbReference type="ARBA" id="ARBA00022840"/>
    </source>
</evidence>
<evidence type="ECO:0000256" key="4">
    <source>
        <dbReference type="ARBA" id="ARBA00022741"/>
    </source>
</evidence>
<dbReference type="InterPro" id="IPR001128">
    <property type="entry name" value="Cyt_P450"/>
</dbReference>
<dbReference type="PANTHER" id="PTHR24305:SF157">
    <property type="entry name" value="N-ACETYLTRYPTOPHAN 6-HYDROXYLASE IVOC-RELATED"/>
    <property type="match status" value="1"/>
</dbReference>
<keyword evidence="14" id="KW-1185">Reference proteome</keyword>
<keyword evidence="7" id="KW-0408">Iron</keyword>
<feature type="region of interest" description="Disordered" evidence="10">
    <location>
        <begin position="41"/>
        <end position="74"/>
    </location>
</feature>
<dbReference type="PRINTS" id="PR00385">
    <property type="entry name" value="P450"/>
</dbReference>
<dbReference type="Gene3D" id="1.10.630.10">
    <property type="entry name" value="Cytochrome P450"/>
    <property type="match status" value="1"/>
</dbReference>
<comment type="cofactor">
    <cofactor evidence="1">
        <name>heme</name>
        <dbReference type="ChEBI" id="CHEBI:30413"/>
    </cofactor>
</comment>